<reference evidence="3 4" key="1">
    <citation type="submission" date="2022-08" db="EMBL/GenBank/DDBJ databases">
        <title>Polyphasic taxonomy analysis of Qipengyuania sp.RS5-5.</title>
        <authorList>
            <person name="Xamxidin M."/>
            <person name="Wu M."/>
        </authorList>
    </citation>
    <scope>NUCLEOTIDE SEQUENCE [LARGE SCALE GENOMIC DNA]</scope>
    <source>
        <strain evidence="3 4">RS5-5</strain>
    </source>
</reference>
<proteinExistence type="predicted"/>
<gene>
    <name evidence="3" type="ORF">NSO95_12880</name>
</gene>
<dbReference type="Pfam" id="PF04014">
    <property type="entry name" value="MazE_antitoxin"/>
    <property type="match status" value="1"/>
</dbReference>
<evidence type="ECO:0000259" key="2">
    <source>
        <dbReference type="PROSITE" id="PS51740"/>
    </source>
</evidence>
<evidence type="ECO:0000313" key="3">
    <source>
        <dbReference type="EMBL" id="MCR2834837.1"/>
    </source>
</evidence>
<dbReference type="InterPro" id="IPR007159">
    <property type="entry name" value="SpoVT-AbrB_dom"/>
</dbReference>
<evidence type="ECO:0000256" key="1">
    <source>
        <dbReference type="PROSITE-ProRule" id="PRU01076"/>
    </source>
</evidence>
<sequence length="91" mass="10151">MRYETNMTVKGQITVPKDVRDQLGLKPGQKVQIEMSNDGDVRILRASPEAKHEARLARVREVQAAFKAQDPMSGMSNADWFAAVRGPEPEV</sequence>
<dbReference type="InterPro" id="IPR037914">
    <property type="entry name" value="SpoVT-AbrB_sf"/>
</dbReference>
<dbReference type="Proteomes" id="UP001206067">
    <property type="component" value="Unassembled WGS sequence"/>
</dbReference>
<dbReference type="EMBL" id="JANKHH010000007">
    <property type="protein sequence ID" value="MCR2834837.1"/>
    <property type="molecule type" value="Genomic_DNA"/>
</dbReference>
<dbReference type="Gene3D" id="2.10.260.10">
    <property type="match status" value="1"/>
</dbReference>
<organism evidence="3 4">
    <name type="scientific">Parerythrobacter lacustris</name>
    <dbReference type="NCBI Taxonomy" id="2969984"/>
    <lineage>
        <taxon>Bacteria</taxon>
        <taxon>Pseudomonadati</taxon>
        <taxon>Pseudomonadota</taxon>
        <taxon>Alphaproteobacteria</taxon>
        <taxon>Sphingomonadales</taxon>
        <taxon>Erythrobacteraceae</taxon>
        <taxon>Parerythrobacter</taxon>
    </lineage>
</organism>
<dbReference type="PROSITE" id="PS51740">
    <property type="entry name" value="SPOVT_ABRB"/>
    <property type="match status" value="1"/>
</dbReference>
<feature type="domain" description="SpoVT-AbrB" evidence="2">
    <location>
        <begin position="2"/>
        <end position="49"/>
    </location>
</feature>
<dbReference type="GO" id="GO:0003677">
    <property type="term" value="F:DNA binding"/>
    <property type="evidence" value="ECO:0007669"/>
    <property type="project" value="UniProtKB-KW"/>
</dbReference>
<comment type="caution">
    <text evidence="3">The sequence shown here is derived from an EMBL/GenBank/DDBJ whole genome shotgun (WGS) entry which is preliminary data.</text>
</comment>
<dbReference type="NCBIfam" id="TIGR01439">
    <property type="entry name" value="lp_hng_hel_AbrB"/>
    <property type="match status" value="1"/>
</dbReference>
<evidence type="ECO:0000313" key="4">
    <source>
        <dbReference type="Proteomes" id="UP001206067"/>
    </source>
</evidence>
<dbReference type="RefSeq" id="WP_257596684.1">
    <property type="nucleotide sequence ID" value="NZ_JANKHH010000007.1"/>
</dbReference>
<dbReference type="SUPFAM" id="SSF89447">
    <property type="entry name" value="AbrB/MazE/MraZ-like"/>
    <property type="match status" value="1"/>
</dbReference>
<keyword evidence="4" id="KW-1185">Reference proteome</keyword>
<protein>
    <submittedName>
        <fullName evidence="3">AbrB/MazE/SpoVT family DNA-binding domain-containing protein</fullName>
    </submittedName>
</protein>
<name>A0ABT1XT85_9SPHN</name>
<accession>A0ABT1XT85</accession>
<keyword evidence="1 3" id="KW-0238">DNA-binding</keyword>
<dbReference type="SMART" id="SM00966">
    <property type="entry name" value="SpoVT_AbrB"/>
    <property type="match status" value="1"/>
</dbReference>